<dbReference type="InterPro" id="IPR036085">
    <property type="entry name" value="PAZ_dom_sf"/>
</dbReference>
<accession>A0ABM3WSN5</accession>
<dbReference type="SMART" id="SM00950">
    <property type="entry name" value="Piwi"/>
    <property type="match status" value="1"/>
</dbReference>
<dbReference type="Gene3D" id="3.40.50.2300">
    <property type="match status" value="1"/>
</dbReference>
<dbReference type="Pfam" id="PF16486">
    <property type="entry name" value="ArgoN"/>
    <property type="match status" value="1"/>
</dbReference>
<evidence type="ECO:0000313" key="6">
    <source>
        <dbReference type="Proteomes" id="UP001652624"/>
    </source>
</evidence>
<dbReference type="PROSITE" id="PS50822">
    <property type="entry name" value="PIWI"/>
    <property type="match status" value="1"/>
</dbReference>
<sequence>MDIPKINIYHYEVDIKPEKCSKRVNREIVEYMFQHFKTQVFGAWKPLFDGRRNLYTAVPLPIGRARMELEVKLPGAGRDRFFKVMVQWVSCVTLETSRESLPGWLPFVHLEKTQAQAVANRHLPAIGYTPASRSDRWFDFHRFIWPFEQTMFGIEVSTPTFCKAWPVIEFGSEVLDLESMEEQQRPLTDSQSVRLTEETEGLDVEITYYRQLKSKYPVCDVSRWPVSHQTFLKGEQPVECTVAQHSKDSHKLILHYPHLPSLHIAPKLKHTNFSLELCDLEAAQWWLKMLMDYQPSATVGLIARSAPGGRAETRRQKCSAGLSTDSHAFEFGIVFKDELTEVTGSGLQPPSASAWGVLNAWNKQFRMGLEVKMWALACFVSQNQCTEAHLKAFIKQLKKMAREACMPIQGLPCFCKYVTGVATVEPLLRHLKTTHVGLQLLLVILPSKNHIFSEVRRLGASEVGLVTQCVQMTVVQRPTPMGLFEICLKINTRLGEVTNSLLPLERPLLFQQPVLFVGADVTHSASRHGRKPSVAAIVGSLDSHFNRYCALTRIQQHGGEILQDLVAMVRHLLLQFYKSTRFKPTCIFFYRLGAFEGQFQQLLHQELLAIRKACGHLEKNYQPAVTFILVQKHRHGHRSCHSLRTEQVGATGGEEAPQLEELDFSLGGPAGAQGSSSLAHYRVLWDDSGFSAAQLQGITHHLCHTYLHCTRPVAVPAPAYYAHLVALRVKYHLLD</sequence>
<keyword evidence="6" id="KW-1185">Reference proteome</keyword>
<dbReference type="Gene3D" id="2.170.260.10">
    <property type="entry name" value="paz domain"/>
    <property type="match status" value="1"/>
</dbReference>
<dbReference type="InterPro" id="IPR003100">
    <property type="entry name" value="PAZ_dom"/>
</dbReference>
<evidence type="ECO:0000313" key="7">
    <source>
        <dbReference type="RefSeq" id="XP_060039580.1"/>
    </source>
</evidence>
<dbReference type="PROSITE" id="PS50821">
    <property type="entry name" value="PAZ"/>
    <property type="match status" value="1"/>
</dbReference>
<dbReference type="InterPro" id="IPR012337">
    <property type="entry name" value="RNaseH-like_sf"/>
</dbReference>
<dbReference type="InterPro" id="IPR032473">
    <property type="entry name" value="Argonaute_Mid_dom"/>
</dbReference>
<dbReference type="InterPro" id="IPR032474">
    <property type="entry name" value="Argonaute_N"/>
</dbReference>
<name>A0ABM3WSN5_ERIEU</name>
<gene>
    <name evidence="7" type="primary">LOC103123434</name>
</gene>
<dbReference type="Pfam" id="PF02170">
    <property type="entry name" value="PAZ"/>
    <property type="match status" value="1"/>
</dbReference>
<keyword evidence="3" id="KW-0943">RNA-mediated gene silencing</keyword>
<evidence type="ECO:0000256" key="3">
    <source>
        <dbReference type="ARBA" id="ARBA00023158"/>
    </source>
</evidence>
<keyword evidence="1" id="KW-0810">Translation regulation</keyword>
<evidence type="ECO:0000256" key="1">
    <source>
        <dbReference type="ARBA" id="ARBA00022845"/>
    </source>
</evidence>
<feature type="domain" description="PAZ" evidence="4">
    <location>
        <begin position="166"/>
        <end position="282"/>
    </location>
</feature>
<dbReference type="GeneID" id="103123434"/>
<evidence type="ECO:0000259" key="4">
    <source>
        <dbReference type="PROSITE" id="PS50821"/>
    </source>
</evidence>
<dbReference type="Pfam" id="PF16487">
    <property type="entry name" value="ArgoMid"/>
    <property type="match status" value="1"/>
</dbReference>
<dbReference type="Gene3D" id="3.30.420.10">
    <property type="entry name" value="Ribonuclease H-like superfamily/Ribonuclease H"/>
    <property type="match status" value="1"/>
</dbReference>
<keyword evidence="2" id="KW-0694">RNA-binding</keyword>
<dbReference type="PANTHER" id="PTHR22891">
    <property type="entry name" value="EUKARYOTIC TRANSLATION INITIATION FACTOR 2C"/>
    <property type="match status" value="1"/>
</dbReference>
<dbReference type="SUPFAM" id="SSF101690">
    <property type="entry name" value="PAZ domain"/>
    <property type="match status" value="1"/>
</dbReference>
<dbReference type="Pfam" id="PF02171">
    <property type="entry name" value="Piwi"/>
    <property type="match status" value="1"/>
</dbReference>
<feature type="domain" description="Piwi" evidence="5">
    <location>
        <begin position="440"/>
        <end position="734"/>
    </location>
</feature>
<dbReference type="CDD" id="cd02846">
    <property type="entry name" value="PAZ_argonaute_like"/>
    <property type="match status" value="1"/>
</dbReference>
<dbReference type="Proteomes" id="UP001652624">
    <property type="component" value="Chromosome X"/>
</dbReference>
<protein>
    <submittedName>
        <fullName evidence="7">Protein argonaute-2-like</fullName>
    </submittedName>
</protein>
<proteinExistence type="predicted"/>
<dbReference type="InterPro" id="IPR036397">
    <property type="entry name" value="RNaseH_sf"/>
</dbReference>
<dbReference type="InterPro" id="IPR003165">
    <property type="entry name" value="Piwi"/>
</dbReference>
<evidence type="ECO:0000259" key="5">
    <source>
        <dbReference type="PROSITE" id="PS50822"/>
    </source>
</evidence>
<evidence type="ECO:0000256" key="2">
    <source>
        <dbReference type="ARBA" id="ARBA00022884"/>
    </source>
</evidence>
<dbReference type="SUPFAM" id="SSF53098">
    <property type="entry name" value="Ribonuclease H-like"/>
    <property type="match status" value="1"/>
</dbReference>
<dbReference type="RefSeq" id="XP_060039580.1">
    <property type="nucleotide sequence ID" value="XM_060183597.1"/>
</dbReference>
<organism evidence="6 7">
    <name type="scientific">Erinaceus europaeus</name>
    <name type="common">Western European hedgehog</name>
    <dbReference type="NCBI Taxonomy" id="9365"/>
    <lineage>
        <taxon>Eukaryota</taxon>
        <taxon>Metazoa</taxon>
        <taxon>Chordata</taxon>
        <taxon>Craniata</taxon>
        <taxon>Vertebrata</taxon>
        <taxon>Euteleostomi</taxon>
        <taxon>Mammalia</taxon>
        <taxon>Eutheria</taxon>
        <taxon>Laurasiatheria</taxon>
        <taxon>Eulipotyphla</taxon>
        <taxon>Erinaceidae</taxon>
        <taxon>Erinaceinae</taxon>
        <taxon>Erinaceus</taxon>
    </lineage>
</organism>
<reference evidence="7" key="1">
    <citation type="submission" date="2025-08" db="UniProtKB">
        <authorList>
            <consortium name="RefSeq"/>
        </authorList>
    </citation>
    <scope>IDENTIFICATION</scope>
</reference>